<dbReference type="InterPro" id="IPR016024">
    <property type="entry name" value="ARM-type_fold"/>
</dbReference>
<name>J1I143_9BACT</name>
<dbReference type="RefSeq" id="WP_002657307.1">
    <property type="nucleotide sequence ID" value="NZ_JH719942.1"/>
</dbReference>
<sequence length="237" mass="27821">MKQTDRTVQRLMLALISCFQEAAIKEKAAPMSAYMRNQFSFLGLPAPIRKTTQKVFWAKQQLPKGQDLFDFVALLWAQDYRELHYQAMQLLEKPLQKTENAELLPFLLQLLQSNSWWDSCDYIGPKLIGPYLQRFPSLKTEVKNWVQSEDLWLRRTALLFQLRYKDKTDWPLLQEIILELAPETNFFIRKAIGWSLREYSKTNGPAVTTFIHSHEAKLSGLSRREGLKWLKNQQKNG</sequence>
<dbReference type="PANTHER" id="PTHR34070:SF1">
    <property type="entry name" value="DNA ALKYLATION REPAIR PROTEIN"/>
    <property type="match status" value="1"/>
</dbReference>
<dbReference type="SUPFAM" id="SSF48371">
    <property type="entry name" value="ARM repeat"/>
    <property type="match status" value="1"/>
</dbReference>
<accession>J1I143</accession>
<dbReference type="Proteomes" id="UP000005113">
    <property type="component" value="Unassembled WGS sequence"/>
</dbReference>
<protein>
    <submittedName>
        <fullName evidence="1">Putative DNA alkylation repair enzyme</fullName>
    </submittedName>
</protein>
<proteinExistence type="predicted"/>
<evidence type="ECO:0000313" key="2">
    <source>
        <dbReference type="Proteomes" id="UP000005113"/>
    </source>
</evidence>
<evidence type="ECO:0000313" key="1">
    <source>
        <dbReference type="EMBL" id="EJF52395.1"/>
    </source>
</evidence>
<dbReference type="AlphaFoldDB" id="J1I143"/>
<gene>
    <name evidence="1" type="ORF">SapgrDRAFT_0652</name>
</gene>
<dbReference type="PANTHER" id="PTHR34070">
    <property type="entry name" value="ARMADILLO-TYPE FOLD"/>
    <property type="match status" value="1"/>
</dbReference>
<dbReference type="Pfam" id="PF08713">
    <property type="entry name" value="DNA_alkylation"/>
    <property type="match status" value="1"/>
</dbReference>
<organism evidence="1 2">
    <name type="scientific">Saprospira grandis DSM 2844</name>
    <dbReference type="NCBI Taxonomy" id="694433"/>
    <lineage>
        <taxon>Bacteria</taxon>
        <taxon>Pseudomonadati</taxon>
        <taxon>Bacteroidota</taxon>
        <taxon>Saprospiria</taxon>
        <taxon>Saprospirales</taxon>
        <taxon>Saprospiraceae</taxon>
        <taxon>Saprospira</taxon>
    </lineage>
</organism>
<dbReference type="Gene3D" id="1.25.10.90">
    <property type="match status" value="1"/>
</dbReference>
<dbReference type="CDD" id="cd07064">
    <property type="entry name" value="AlkD_like_1"/>
    <property type="match status" value="1"/>
</dbReference>
<dbReference type="HOGENOM" id="CLU_079880_1_1_10"/>
<dbReference type="EMBL" id="JH719942">
    <property type="protein sequence ID" value="EJF52395.1"/>
    <property type="molecule type" value="Genomic_DNA"/>
</dbReference>
<reference evidence="2" key="1">
    <citation type="journal article" date="2012" name="Stand. Genomic Sci.">
        <title>Permanent draft genome sequence of the gliding predator Saprospira grandis strain Sa g1 (= HR1).</title>
        <authorList>
            <person name="Mavromatis K."/>
            <person name="Chertkov O."/>
            <person name="Lapidus A."/>
            <person name="Nolan M."/>
            <person name="Lucas S."/>
            <person name="Tice H."/>
            <person name="Del Rio T.G."/>
            <person name="Cheng J.F."/>
            <person name="Han C."/>
            <person name="Tapia R."/>
            <person name="Bruce D."/>
            <person name="Goodwin L.A."/>
            <person name="Pitluck S."/>
            <person name="Huntemann M."/>
            <person name="Liolios K."/>
            <person name="Pagani I."/>
            <person name="Ivanova N."/>
            <person name="Mikhailova N."/>
            <person name="Pati A."/>
            <person name="Chen A."/>
            <person name="Palaniappan K."/>
            <person name="Land M."/>
            <person name="Brambilla E.M."/>
            <person name="Rohde M."/>
            <person name="Spring S."/>
            <person name="Goker M."/>
            <person name="Detter J.C."/>
            <person name="Bristow J."/>
            <person name="Eisen J.A."/>
            <person name="Markowitz V."/>
            <person name="Hugenholtz P."/>
            <person name="Kyrpides N.C."/>
            <person name="Klenk H.P."/>
            <person name="Woyke T."/>
        </authorList>
    </citation>
    <scope>NUCLEOTIDE SEQUENCE [LARGE SCALE GENOMIC DNA]</scope>
    <source>
        <strain evidence="2">DSM 2844</strain>
    </source>
</reference>
<dbReference type="InterPro" id="IPR014825">
    <property type="entry name" value="DNA_alkylation"/>
</dbReference>